<feature type="region of interest" description="Disordered" evidence="1">
    <location>
        <begin position="176"/>
        <end position="203"/>
    </location>
</feature>
<name>A0A5C4J9S2_9ACTN</name>
<sequence length="306" mass="32041">MGRHTRREEPDDEPVPDASASQGPFYGAPPGTSFDAFSGPTDDRVYVSPHERISTGPPPDAERTHGPPGRPRFDPLPGDYPGDYPGAPSPHPAAAPEDPFGSFEPLAPSDTRDARDPREPREPDAETSGSAGGGPFKFLSVLPVPLLPIVALVIAVGIVAYALSTQQISLNFAGGVPHDSTQTNPRDNQVSQREQNERASRGAGRTDGLIIAFKVASRSPDGFRATATIANKGPRPVTRWALAFKIPSASVTAIKGATVVKTGEVAYVRGRTGIAPGATVRIVFAARGTAAKPSTCILNSQPCAIV</sequence>
<dbReference type="SUPFAM" id="SSF49384">
    <property type="entry name" value="Carbohydrate-binding domain"/>
    <property type="match status" value="1"/>
</dbReference>
<proteinExistence type="predicted"/>
<dbReference type="GO" id="GO:0005975">
    <property type="term" value="P:carbohydrate metabolic process"/>
    <property type="evidence" value="ECO:0007669"/>
    <property type="project" value="InterPro"/>
</dbReference>
<accession>A0A5C4J9S2</accession>
<feature type="compositionally biased region" description="Low complexity" evidence="1">
    <location>
        <begin position="75"/>
        <end position="86"/>
    </location>
</feature>
<keyword evidence="5" id="KW-1185">Reference proteome</keyword>
<evidence type="ECO:0000256" key="2">
    <source>
        <dbReference type="SAM" id="Phobius"/>
    </source>
</evidence>
<dbReference type="Gene3D" id="2.60.40.290">
    <property type="match status" value="1"/>
</dbReference>
<dbReference type="RefSeq" id="WP_138646763.1">
    <property type="nucleotide sequence ID" value="NZ_VCKW01000103.1"/>
</dbReference>
<feature type="domain" description="CBM2" evidence="3">
    <location>
        <begin position="211"/>
        <end position="303"/>
    </location>
</feature>
<keyword evidence="2" id="KW-1133">Transmembrane helix</keyword>
<evidence type="ECO:0000313" key="4">
    <source>
        <dbReference type="EMBL" id="TMQ97111.1"/>
    </source>
</evidence>
<dbReference type="OrthoDB" id="3474381at2"/>
<dbReference type="InterPro" id="IPR001919">
    <property type="entry name" value="CBD2"/>
</dbReference>
<keyword evidence="2" id="KW-0472">Membrane</keyword>
<dbReference type="SMART" id="SM00637">
    <property type="entry name" value="CBD_II"/>
    <property type="match status" value="1"/>
</dbReference>
<keyword evidence="2" id="KW-0812">Transmembrane</keyword>
<feature type="region of interest" description="Disordered" evidence="1">
    <location>
        <begin position="1"/>
        <end position="134"/>
    </location>
</feature>
<evidence type="ECO:0000259" key="3">
    <source>
        <dbReference type="SMART" id="SM00637"/>
    </source>
</evidence>
<dbReference type="EMBL" id="VCKW01000103">
    <property type="protein sequence ID" value="TMQ97111.1"/>
    <property type="molecule type" value="Genomic_DNA"/>
</dbReference>
<dbReference type="GO" id="GO:0030247">
    <property type="term" value="F:polysaccharide binding"/>
    <property type="evidence" value="ECO:0007669"/>
    <property type="project" value="InterPro"/>
</dbReference>
<dbReference type="GO" id="GO:0004553">
    <property type="term" value="F:hydrolase activity, hydrolyzing O-glycosyl compounds"/>
    <property type="evidence" value="ECO:0007669"/>
    <property type="project" value="InterPro"/>
</dbReference>
<protein>
    <recommendedName>
        <fullName evidence="3">CBM2 domain-containing protein</fullName>
    </recommendedName>
</protein>
<dbReference type="Proteomes" id="UP000309174">
    <property type="component" value="Unassembled WGS sequence"/>
</dbReference>
<evidence type="ECO:0000313" key="5">
    <source>
        <dbReference type="Proteomes" id="UP000309174"/>
    </source>
</evidence>
<gene>
    <name evidence="4" type="ORF">ETD83_20545</name>
</gene>
<reference evidence="4 5" key="1">
    <citation type="submission" date="2019-05" db="EMBL/GenBank/DDBJ databases">
        <title>Draft genome sequence of Actinomadura sp. 14C53.</title>
        <authorList>
            <person name="Saricaoglu S."/>
            <person name="Isik K."/>
        </authorList>
    </citation>
    <scope>NUCLEOTIDE SEQUENCE [LARGE SCALE GENOMIC DNA]</scope>
    <source>
        <strain evidence="4 5">14C53</strain>
    </source>
</reference>
<dbReference type="InterPro" id="IPR008965">
    <property type="entry name" value="CBM2/CBM3_carb-bd_dom_sf"/>
</dbReference>
<comment type="caution">
    <text evidence="4">The sequence shown here is derived from an EMBL/GenBank/DDBJ whole genome shotgun (WGS) entry which is preliminary data.</text>
</comment>
<feature type="transmembrane region" description="Helical" evidence="2">
    <location>
        <begin position="138"/>
        <end position="163"/>
    </location>
</feature>
<dbReference type="InterPro" id="IPR012291">
    <property type="entry name" value="CBM2_carb-bd_dom_sf"/>
</dbReference>
<dbReference type="AlphaFoldDB" id="A0A5C4J9S2"/>
<dbReference type="Pfam" id="PF00553">
    <property type="entry name" value="CBM_2"/>
    <property type="match status" value="1"/>
</dbReference>
<feature type="compositionally biased region" description="Basic and acidic residues" evidence="1">
    <location>
        <begin position="110"/>
        <end position="124"/>
    </location>
</feature>
<organism evidence="4 5">
    <name type="scientific">Actinomadura soli</name>
    <dbReference type="NCBI Taxonomy" id="2508997"/>
    <lineage>
        <taxon>Bacteria</taxon>
        <taxon>Bacillati</taxon>
        <taxon>Actinomycetota</taxon>
        <taxon>Actinomycetes</taxon>
        <taxon>Streptosporangiales</taxon>
        <taxon>Thermomonosporaceae</taxon>
        <taxon>Actinomadura</taxon>
    </lineage>
</organism>
<feature type="compositionally biased region" description="Basic and acidic residues" evidence="1">
    <location>
        <begin position="41"/>
        <end position="53"/>
    </location>
</feature>
<feature type="compositionally biased region" description="Polar residues" evidence="1">
    <location>
        <begin position="179"/>
        <end position="193"/>
    </location>
</feature>
<evidence type="ECO:0000256" key="1">
    <source>
        <dbReference type="SAM" id="MobiDB-lite"/>
    </source>
</evidence>